<evidence type="ECO:0000256" key="1">
    <source>
        <dbReference type="ARBA" id="ARBA00022737"/>
    </source>
</evidence>
<feature type="region of interest" description="Disordered" evidence="4">
    <location>
        <begin position="72"/>
        <end position="135"/>
    </location>
</feature>
<proteinExistence type="predicted"/>
<evidence type="ECO:0000256" key="4">
    <source>
        <dbReference type="SAM" id="MobiDB-lite"/>
    </source>
</evidence>
<name>M7NRZ3_PNEMU</name>
<keyword evidence="1" id="KW-0677">Repeat</keyword>
<evidence type="ECO:0008006" key="9">
    <source>
        <dbReference type="Google" id="ProtNLM"/>
    </source>
</evidence>
<sequence>MPEGLICAQTATVDLKILDTTGQDLSDTKWPVKELSISTTNNEENTKQASGALLGINFEKSDSQSTWQVLNSEKSISSKEKTVESQDVEETALTPPYSNNVSPQVKSDLSPSGDSSKELVQSTETQAEAVKPESLEPCQAHFGASEALSKRIHPEDTFYEKVEQVEMTKEQYKYALSMLRQLRRNKDARPFNQPVDPIKLNIPSYPTIITHPMDFGTIDKKLSSKQYETVEEFKKDVELVFTNCFTFNGEESPISIMAKNLKNIFGKQILQMPSVDYVPTPKPSKVRKKSLSSDTGLGGNSAIHRNSMVTDRPRREIHPPPPRDLPYNETKPHRRKNAAQLQFCRNVIRELQKKTHESYAFPFYRPVDPVALNIPDYYKIVKHPMDMSTIQGKLNNVYNTADEFESDIRQMFRNCYKFNPVGTPVYNMGKRLEAVFDKKWQEKPTEHHSYSSDESDTESDDVDDNEGIALLEKQLAMMSDQLNAMRNKRASLKTKNKSGKSKKGNSRKSGYRNEERLRILSFDQRSELAQKINLLTGSKLDTVLRIMKESMPELEDQTDEIELDIDSMTPRTQSRLWNFVILNQLPNTPIGPAKAKPIAPKKNRTVLSEAEQLRQIRHLERQLSRFEDKGNGKYISSNSGTEESSSETESSSAED</sequence>
<evidence type="ECO:0000256" key="3">
    <source>
        <dbReference type="PROSITE-ProRule" id="PRU00035"/>
    </source>
</evidence>
<reference evidence="8" key="1">
    <citation type="journal article" date="2016" name="Nat. Commun.">
        <title>Genome analysis of three Pneumocystis species reveals adaptation mechanisms to life exclusively in mammalian hosts.</title>
        <authorList>
            <person name="Ma L."/>
            <person name="Chen Z."/>
            <person name="Huang D.W."/>
            <person name="Kutty G."/>
            <person name="Ishihara M."/>
            <person name="Wang H."/>
            <person name="Abouelleil A."/>
            <person name="Bishop L."/>
            <person name="Davey E."/>
            <person name="Deng R."/>
            <person name="Deng X."/>
            <person name="Fan L."/>
            <person name="Fantoni G."/>
            <person name="Fitzgerald M."/>
            <person name="Gogineni E."/>
            <person name="Goldberg J.M."/>
            <person name="Handley G."/>
            <person name="Hu X."/>
            <person name="Huber C."/>
            <person name="Jiao X."/>
            <person name="Jones K."/>
            <person name="Levin J.Z."/>
            <person name="Liu Y."/>
            <person name="Macdonald P."/>
            <person name="Melnikov A."/>
            <person name="Raley C."/>
            <person name="Sassi M."/>
            <person name="Sherman B.T."/>
            <person name="Song X."/>
            <person name="Sykes S."/>
            <person name="Tran B."/>
            <person name="Walsh L."/>
            <person name="Xia Y."/>
            <person name="Yang J."/>
            <person name="Young S."/>
            <person name="Zeng Q."/>
            <person name="Zheng X."/>
            <person name="Stephens R."/>
            <person name="Nusbaum C."/>
            <person name="Birren B.W."/>
            <person name="Azadi P."/>
            <person name="Lempicki R.A."/>
            <person name="Cuomo C.A."/>
            <person name="Kovacs J.A."/>
        </authorList>
    </citation>
    <scope>NUCLEOTIDE SEQUENCE [LARGE SCALE GENOMIC DNA]</scope>
    <source>
        <strain evidence="8">B123</strain>
    </source>
</reference>
<feature type="region of interest" description="Disordered" evidence="4">
    <location>
        <begin position="443"/>
        <end position="463"/>
    </location>
</feature>
<feature type="region of interest" description="Disordered" evidence="4">
    <location>
        <begin position="280"/>
        <end position="336"/>
    </location>
</feature>
<dbReference type="InterPro" id="IPR050935">
    <property type="entry name" value="Bromo_chromatin_reader"/>
</dbReference>
<dbReference type="GO" id="GO:0006355">
    <property type="term" value="P:regulation of DNA-templated transcription"/>
    <property type="evidence" value="ECO:0007669"/>
    <property type="project" value="TreeGrafter"/>
</dbReference>
<dbReference type="STRING" id="1069680.M7NRZ3"/>
<feature type="compositionally biased region" description="Polar residues" evidence="4">
    <location>
        <begin position="96"/>
        <end position="126"/>
    </location>
</feature>
<dbReference type="InterPro" id="IPR001487">
    <property type="entry name" value="Bromodomain"/>
</dbReference>
<dbReference type="PANTHER" id="PTHR22880">
    <property type="entry name" value="FALZ-RELATED BROMODOMAIN-CONTAINING PROTEINS"/>
    <property type="match status" value="1"/>
</dbReference>
<dbReference type="Gene3D" id="1.20.1270.220">
    <property type="match status" value="1"/>
</dbReference>
<feature type="compositionally biased region" description="Basic and acidic residues" evidence="4">
    <location>
        <begin position="620"/>
        <end position="631"/>
    </location>
</feature>
<dbReference type="CDD" id="cd05498">
    <property type="entry name" value="Bromo_Brdt_II_like"/>
    <property type="match status" value="1"/>
</dbReference>
<dbReference type="AlphaFoldDB" id="M7NRZ3"/>
<dbReference type="HOGENOM" id="CLU_001499_4_2_1"/>
<dbReference type="InterPro" id="IPR027353">
    <property type="entry name" value="NET_dom"/>
</dbReference>
<dbReference type="eggNOG" id="KOG1474">
    <property type="taxonomic scope" value="Eukaryota"/>
</dbReference>
<dbReference type="Pfam" id="PF00439">
    <property type="entry name" value="Bromodomain"/>
    <property type="match status" value="2"/>
</dbReference>
<accession>M7NRZ3</accession>
<feature type="domain" description="NET" evidence="6">
    <location>
        <begin position="510"/>
        <end position="591"/>
    </location>
</feature>
<dbReference type="Pfam" id="PF17035">
    <property type="entry name" value="BET"/>
    <property type="match status" value="1"/>
</dbReference>
<dbReference type="InterPro" id="IPR036427">
    <property type="entry name" value="Bromodomain-like_sf"/>
</dbReference>
<dbReference type="OMA" id="PITYEMQ"/>
<dbReference type="GeneID" id="19894232"/>
<dbReference type="GO" id="GO:0000785">
    <property type="term" value="C:chromatin"/>
    <property type="evidence" value="ECO:0007669"/>
    <property type="project" value="TreeGrafter"/>
</dbReference>
<dbReference type="SMART" id="SM00297">
    <property type="entry name" value="BROMO"/>
    <property type="match status" value="2"/>
</dbReference>
<dbReference type="PRINTS" id="PR00503">
    <property type="entry name" value="BROMODOMAIN"/>
</dbReference>
<dbReference type="PROSITE" id="PS51525">
    <property type="entry name" value="NET"/>
    <property type="match status" value="1"/>
</dbReference>
<organism evidence="7 8">
    <name type="scientific">Pneumocystis murina (strain B123)</name>
    <name type="common">Mouse pneumocystis pneumonia agent</name>
    <name type="synonym">Pneumocystis carinii f. sp. muris</name>
    <dbReference type="NCBI Taxonomy" id="1069680"/>
    <lineage>
        <taxon>Eukaryota</taxon>
        <taxon>Fungi</taxon>
        <taxon>Dikarya</taxon>
        <taxon>Ascomycota</taxon>
        <taxon>Taphrinomycotina</taxon>
        <taxon>Pneumocystomycetes</taxon>
        <taxon>Pneumocystaceae</taxon>
        <taxon>Pneumocystis</taxon>
    </lineage>
</organism>
<dbReference type="EMBL" id="AFWA02000001">
    <property type="protein sequence ID" value="EMR11523.1"/>
    <property type="molecule type" value="Genomic_DNA"/>
</dbReference>
<dbReference type="SUPFAM" id="SSF47370">
    <property type="entry name" value="Bromodomain"/>
    <property type="match status" value="2"/>
</dbReference>
<feature type="domain" description="Bromo" evidence="5">
    <location>
        <begin position="355"/>
        <end position="426"/>
    </location>
</feature>
<feature type="compositionally biased region" description="Basic residues" evidence="4">
    <location>
        <begin position="489"/>
        <end position="510"/>
    </location>
</feature>
<keyword evidence="2 3" id="KW-0103">Bromodomain</keyword>
<dbReference type="PROSITE" id="PS50014">
    <property type="entry name" value="BROMODOMAIN_2"/>
    <property type="match status" value="2"/>
</dbReference>
<dbReference type="VEuPathDB" id="FungiDB:PNEG_00534"/>
<dbReference type="InterPro" id="IPR018359">
    <property type="entry name" value="Bromodomain_CS"/>
</dbReference>
<dbReference type="Gene3D" id="1.20.920.10">
    <property type="entry name" value="Bromodomain-like"/>
    <property type="match status" value="2"/>
</dbReference>
<evidence type="ECO:0000259" key="5">
    <source>
        <dbReference type="PROSITE" id="PS50014"/>
    </source>
</evidence>
<feature type="compositionally biased region" description="Acidic residues" evidence="4">
    <location>
        <begin position="453"/>
        <end position="463"/>
    </location>
</feature>
<evidence type="ECO:0000313" key="8">
    <source>
        <dbReference type="Proteomes" id="UP000011958"/>
    </source>
</evidence>
<dbReference type="InterPro" id="IPR043509">
    <property type="entry name" value="Bromo_Brdt_II"/>
</dbReference>
<dbReference type="PROSITE" id="PS00633">
    <property type="entry name" value="BROMODOMAIN_1"/>
    <property type="match status" value="1"/>
</dbReference>
<protein>
    <recommendedName>
        <fullName evidence="9">Bromo domain-containing protein</fullName>
    </recommendedName>
</protein>
<gene>
    <name evidence="7" type="ORF">PNEG_00534</name>
</gene>
<feature type="region of interest" description="Disordered" evidence="4">
    <location>
        <begin position="620"/>
        <end position="655"/>
    </location>
</feature>
<dbReference type="GO" id="GO:0040029">
    <property type="term" value="P:epigenetic regulation of gene expression"/>
    <property type="evidence" value="ECO:0007669"/>
    <property type="project" value="UniProtKB-ARBA"/>
</dbReference>
<feature type="compositionally biased region" description="Low complexity" evidence="4">
    <location>
        <begin position="636"/>
        <end position="655"/>
    </location>
</feature>
<dbReference type="GO" id="GO:0005634">
    <property type="term" value="C:nucleus"/>
    <property type="evidence" value="ECO:0007669"/>
    <property type="project" value="TreeGrafter"/>
</dbReference>
<dbReference type="OrthoDB" id="784962at2759"/>
<dbReference type="Proteomes" id="UP000011958">
    <property type="component" value="Unassembled WGS sequence"/>
</dbReference>
<dbReference type="CDD" id="cd05500">
    <property type="entry name" value="Bromo_BDF1_2_I"/>
    <property type="match status" value="1"/>
</dbReference>
<dbReference type="RefSeq" id="XP_007872424.1">
    <property type="nucleotide sequence ID" value="XM_007874233.1"/>
</dbReference>
<dbReference type="InterPro" id="IPR038336">
    <property type="entry name" value="NET_sf"/>
</dbReference>
<evidence type="ECO:0000259" key="6">
    <source>
        <dbReference type="PROSITE" id="PS51525"/>
    </source>
</evidence>
<feature type="region of interest" description="Disordered" evidence="4">
    <location>
        <begin position="489"/>
        <end position="512"/>
    </location>
</feature>
<keyword evidence="8" id="KW-1185">Reference proteome</keyword>
<feature type="domain" description="Bromo" evidence="5">
    <location>
        <begin position="183"/>
        <end position="255"/>
    </location>
</feature>
<comment type="caution">
    <text evidence="7">The sequence shown here is derived from an EMBL/GenBank/DDBJ whole genome shotgun (WGS) entry which is preliminary data.</text>
</comment>
<evidence type="ECO:0000256" key="2">
    <source>
        <dbReference type="ARBA" id="ARBA00023117"/>
    </source>
</evidence>
<dbReference type="PANTHER" id="PTHR22880:SF225">
    <property type="entry name" value="BROMODOMAIN-CONTAINING PROTEIN BET-1-RELATED"/>
    <property type="match status" value="1"/>
</dbReference>
<evidence type="ECO:0000313" key="7">
    <source>
        <dbReference type="EMBL" id="EMR11523.1"/>
    </source>
</evidence>